<reference evidence="5 6" key="1">
    <citation type="journal article" date="2017" name="Genome Med.">
        <title>A novel Ruminococcus gnavus clade enriched in inflammatory bowel disease patients.</title>
        <authorList>
            <person name="Hall A.B."/>
            <person name="Yassour M."/>
            <person name="Sauk J."/>
            <person name="Garner A."/>
            <person name="Jiang X."/>
            <person name="Arthur T."/>
            <person name="Lagoudas G.K."/>
            <person name="Vatanen T."/>
            <person name="Fornelos N."/>
            <person name="Wilson R."/>
            <person name="Bertha M."/>
            <person name="Cohen M."/>
            <person name="Garber J."/>
            <person name="Khalili H."/>
            <person name="Gevers D."/>
            <person name="Ananthakrishnan A.N."/>
            <person name="Kugathasan S."/>
            <person name="Lander E.S."/>
            <person name="Blainey P."/>
            <person name="Vlamakis H."/>
            <person name="Xavier R.J."/>
            <person name="Huttenhower C."/>
        </authorList>
    </citation>
    <scope>NUCLEOTIDE SEQUENCE [LARGE SCALE GENOMIC DNA]</scope>
    <source>
        <strain evidence="5 6">RJX1124</strain>
    </source>
</reference>
<evidence type="ECO:0000313" key="5">
    <source>
        <dbReference type="EMBL" id="PLT71946.1"/>
    </source>
</evidence>
<proteinExistence type="predicted"/>
<dbReference type="Pfam" id="PF05853">
    <property type="entry name" value="BKACE"/>
    <property type="match status" value="1"/>
</dbReference>
<sequence length="266" mass="29172">MRKVIVSLAPVRAGDAVDANALAEDVKKSVDAGAAMCHLHCRRPDGSLTADISYMEACFEAILEKTDVVVQASTGGVSNLTIEERCNPLHYEKVESASLNGGSTNLGEAVYRNSFDDIRYCASEVYKRGILPETEVFDIGMLHNMKLVGEEQPFAEPKLFNLVFGHKGGMQATPEMLSAFRSFVPRDALWGVTHFGRDNWTFLAAAIAMGATVVRIGFEDSDYLEEGKTAEYNYQLVEKTVALIRAMGLEAATPQEAREILQLRKG</sequence>
<dbReference type="EMBL" id="NIHS01000017">
    <property type="protein sequence ID" value="PLT71946.1"/>
    <property type="molecule type" value="Genomic_DNA"/>
</dbReference>
<dbReference type="RefSeq" id="WP_101870914.1">
    <property type="nucleotide sequence ID" value="NZ_NIHS01000017.1"/>
</dbReference>
<dbReference type="PANTHER" id="PTHR37418:SF2">
    <property type="entry name" value="3-KETO-5-AMINOHEXANOATE CLEAVAGE ENZYME"/>
    <property type="match status" value="1"/>
</dbReference>
<keyword evidence="3" id="KW-0479">Metal-binding</keyword>
<accession>A0A2N5P9Y2</accession>
<name>A0A2N5P9Y2_MEDGN</name>
<evidence type="ECO:0000256" key="1">
    <source>
        <dbReference type="ARBA" id="ARBA00001947"/>
    </source>
</evidence>
<protein>
    <submittedName>
        <fullName evidence="5">3-keto-5-aminohexanoate cleavage protein</fullName>
    </submittedName>
</protein>
<evidence type="ECO:0000256" key="3">
    <source>
        <dbReference type="ARBA" id="ARBA00022723"/>
    </source>
</evidence>
<dbReference type="GO" id="GO:0046872">
    <property type="term" value="F:metal ion binding"/>
    <property type="evidence" value="ECO:0007669"/>
    <property type="project" value="UniProtKB-KW"/>
</dbReference>
<dbReference type="Gene3D" id="3.20.20.70">
    <property type="entry name" value="Aldolase class I"/>
    <property type="match status" value="1"/>
</dbReference>
<keyword evidence="4" id="KW-0862">Zinc</keyword>
<dbReference type="InterPro" id="IPR013785">
    <property type="entry name" value="Aldolase_TIM"/>
</dbReference>
<evidence type="ECO:0000256" key="2">
    <source>
        <dbReference type="ARBA" id="ARBA00022679"/>
    </source>
</evidence>
<organism evidence="5 6">
    <name type="scientific">Mediterraneibacter gnavus</name>
    <name type="common">Ruminococcus gnavus</name>
    <dbReference type="NCBI Taxonomy" id="33038"/>
    <lineage>
        <taxon>Bacteria</taxon>
        <taxon>Bacillati</taxon>
        <taxon>Bacillota</taxon>
        <taxon>Clostridia</taxon>
        <taxon>Lachnospirales</taxon>
        <taxon>Lachnospiraceae</taxon>
        <taxon>Mediterraneibacter</taxon>
    </lineage>
</organism>
<dbReference type="AlphaFoldDB" id="A0A2N5P9Y2"/>
<dbReference type="GO" id="GO:0043720">
    <property type="term" value="F:3-keto-5-aminohexanoate cleavage activity"/>
    <property type="evidence" value="ECO:0007669"/>
    <property type="project" value="InterPro"/>
</dbReference>
<evidence type="ECO:0000256" key="4">
    <source>
        <dbReference type="ARBA" id="ARBA00022833"/>
    </source>
</evidence>
<comment type="cofactor">
    <cofactor evidence="1">
        <name>Zn(2+)</name>
        <dbReference type="ChEBI" id="CHEBI:29105"/>
    </cofactor>
</comment>
<evidence type="ECO:0000313" key="6">
    <source>
        <dbReference type="Proteomes" id="UP000234891"/>
    </source>
</evidence>
<gene>
    <name evidence="5" type="ORF">CDL26_10525</name>
</gene>
<dbReference type="PANTHER" id="PTHR37418">
    <property type="entry name" value="3-KETO-5-AMINOHEXANOATE CLEAVAGE ENZYME-RELATED"/>
    <property type="match status" value="1"/>
</dbReference>
<dbReference type="Proteomes" id="UP000234891">
    <property type="component" value="Unassembled WGS sequence"/>
</dbReference>
<keyword evidence="2" id="KW-0808">Transferase</keyword>
<comment type="caution">
    <text evidence="5">The sequence shown here is derived from an EMBL/GenBank/DDBJ whole genome shotgun (WGS) entry which is preliminary data.</text>
</comment>
<dbReference type="InterPro" id="IPR008567">
    <property type="entry name" value="BKACE"/>
</dbReference>